<dbReference type="PANTHER" id="PTHR24248">
    <property type="entry name" value="ADRENERGIC RECEPTOR-RELATED G-PROTEIN COUPLED RECEPTOR"/>
    <property type="match status" value="1"/>
</dbReference>
<feature type="transmembrane region" description="Helical" evidence="11">
    <location>
        <begin position="192"/>
        <end position="216"/>
    </location>
</feature>
<feature type="transmembrane region" description="Helical" evidence="11">
    <location>
        <begin position="30"/>
        <end position="54"/>
    </location>
</feature>
<comment type="similarity">
    <text evidence="10">Belongs to the G-protein coupled receptor 1 family.</text>
</comment>
<keyword evidence="14" id="KW-1185">Reference proteome</keyword>
<proteinExistence type="inferred from homology"/>
<dbReference type="GO" id="GO:0005886">
    <property type="term" value="C:plasma membrane"/>
    <property type="evidence" value="ECO:0007669"/>
    <property type="project" value="UniProtKB-SubCell"/>
</dbReference>
<sequence length="338" mass="38545">MDYNNTTRSPNVTYPGIGTTFPPSDKLFRFLVASLIIIIITGSVCGNLLVCLAIGLNKRLRKTTNYFIFSLAISDLLTALFSMPFDVEGDFTQHQWSKGEFMCNFRVFMYLIAAPTSILNLMAVSLDRFFAISWPLKYCTVINPKIALLVIAVIWLYTLLFTTVGMVCWPYYEHSVMNGQCFFNIDPYYSAVNSAVNFILPTVIMCVIYFNIYTIARKHAKRIAKQEASFPTVLSCSNEDSGAITSEKKRISKNIKAAKTIAIIVSTFLLCWMPLTLTSMIVVFCGKKCLVGINLQLWRVFLVLAYTNSAMNPILYSFFNKEFRKSFLKLFKLQFRFR</sequence>
<dbReference type="OMA" id="ACHFNIS"/>
<name>A0A3M6UZA3_POCDA</name>
<evidence type="ECO:0000256" key="9">
    <source>
        <dbReference type="ARBA" id="ARBA00023224"/>
    </source>
</evidence>
<evidence type="ECO:0000256" key="6">
    <source>
        <dbReference type="ARBA" id="ARBA00023136"/>
    </source>
</evidence>
<feature type="domain" description="G-protein coupled receptors family 1 profile" evidence="12">
    <location>
        <begin position="46"/>
        <end position="316"/>
    </location>
</feature>
<evidence type="ECO:0000256" key="10">
    <source>
        <dbReference type="RuleBase" id="RU000688"/>
    </source>
</evidence>
<feature type="transmembrane region" description="Helical" evidence="11">
    <location>
        <begin position="146"/>
        <end position="172"/>
    </location>
</feature>
<keyword evidence="9 10" id="KW-0807">Transducer</keyword>
<evidence type="ECO:0000256" key="4">
    <source>
        <dbReference type="ARBA" id="ARBA00022989"/>
    </source>
</evidence>
<dbReference type="Pfam" id="PF00001">
    <property type="entry name" value="7tm_1"/>
    <property type="match status" value="1"/>
</dbReference>
<dbReference type="InterPro" id="IPR000276">
    <property type="entry name" value="GPCR_Rhodpsn"/>
</dbReference>
<organism evidence="13 14">
    <name type="scientific">Pocillopora damicornis</name>
    <name type="common">Cauliflower coral</name>
    <name type="synonym">Millepora damicornis</name>
    <dbReference type="NCBI Taxonomy" id="46731"/>
    <lineage>
        <taxon>Eukaryota</taxon>
        <taxon>Metazoa</taxon>
        <taxon>Cnidaria</taxon>
        <taxon>Anthozoa</taxon>
        <taxon>Hexacorallia</taxon>
        <taxon>Scleractinia</taxon>
        <taxon>Astrocoeniina</taxon>
        <taxon>Pocilloporidae</taxon>
        <taxon>Pocillopora</taxon>
    </lineage>
</organism>
<evidence type="ECO:0000256" key="7">
    <source>
        <dbReference type="ARBA" id="ARBA00023157"/>
    </source>
</evidence>
<dbReference type="GO" id="GO:0071880">
    <property type="term" value="P:adenylate cyclase-activating adrenergic receptor signaling pathway"/>
    <property type="evidence" value="ECO:0007669"/>
    <property type="project" value="TreeGrafter"/>
</dbReference>
<dbReference type="SMART" id="SM01381">
    <property type="entry name" value="7TM_GPCR_Srsx"/>
    <property type="match status" value="1"/>
</dbReference>
<dbReference type="InterPro" id="IPR017452">
    <property type="entry name" value="GPCR_Rhodpsn_7TM"/>
</dbReference>
<evidence type="ECO:0000259" key="12">
    <source>
        <dbReference type="PROSITE" id="PS50262"/>
    </source>
</evidence>
<dbReference type="PANTHER" id="PTHR24248:SF199">
    <property type="entry name" value="IP13425P-RELATED"/>
    <property type="match status" value="1"/>
</dbReference>
<dbReference type="CDD" id="cd14967">
    <property type="entry name" value="7tmA_amine_R-like"/>
    <property type="match status" value="1"/>
</dbReference>
<protein>
    <recommendedName>
        <fullName evidence="12">G-protein coupled receptors family 1 profile domain-containing protein</fullName>
    </recommendedName>
</protein>
<keyword evidence="3 10" id="KW-0812">Transmembrane</keyword>
<keyword evidence="2" id="KW-1003">Cell membrane</keyword>
<evidence type="ECO:0000313" key="14">
    <source>
        <dbReference type="Proteomes" id="UP000275408"/>
    </source>
</evidence>
<evidence type="ECO:0000256" key="2">
    <source>
        <dbReference type="ARBA" id="ARBA00022475"/>
    </source>
</evidence>
<dbReference type="GO" id="GO:0004993">
    <property type="term" value="F:G protein-coupled serotonin receptor activity"/>
    <property type="evidence" value="ECO:0007669"/>
    <property type="project" value="UniProtKB-ARBA"/>
</dbReference>
<dbReference type="Proteomes" id="UP000275408">
    <property type="component" value="Unassembled WGS sequence"/>
</dbReference>
<dbReference type="STRING" id="46731.A0A3M6UZA3"/>
<keyword evidence="6 11" id="KW-0472">Membrane</keyword>
<keyword evidence="7" id="KW-1015">Disulfide bond</keyword>
<feature type="transmembrane region" description="Helical" evidence="11">
    <location>
        <begin position="260"/>
        <end position="284"/>
    </location>
</feature>
<evidence type="ECO:0000256" key="5">
    <source>
        <dbReference type="ARBA" id="ARBA00023040"/>
    </source>
</evidence>
<accession>A0A3M6UZA3</accession>
<comment type="caution">
    <text evidence="13">The sequence shown here is derived from an EMBL/GenBank/DDBJ whole genome shotgun (WGS) entry which is preliminary data.</text>
</comment>
<feature type="transmembrane region" description="Helical" evidence="11">
    <location>
        <begin position="66"/>
        <end position="85"/>
    </location>
</feature>
<dbReference type="AlphaFoldDB" id="A0A3M6UZA3"/>
<gene>
    <name evidence="13" type="ORF">pdam_00014606</name>
</gene>
<dbReference type="PRINTS" id="PR00237">
    <property type="entry name" value="GPCRRHODOPSN"/>
</dbReference>
<reference evidence="13 14" key="1">
    <citation type="journal article" date="2018" name="Sci. Rep.">
        <title>Comparative analysis of the Pocillopora damicornis genome highlights role of immune system in coral evolution.</title>
        <authorList>
            <person name="Cunning R."/>
            <person name="Bay R.A."/>
            <person name="Gillette P."/>
            <person name="Baker A.C."/>
            <person name="Traylor-Knowles N."/>
        </authorList>
    </citation>
    <scope>NUCLEOTIDE SEQUENCE [LARGE SCALE GENOMIC DNA]</scope>
    <source>
        <strain evidence="13">RSMAS</strain>
        <tissue evidence="13">Whole animal</tissue>
    </source>
</reference>
<evidence type="ECO:0000256" key="3">
    <source>
        <dbReference type="ARBA" id="ARBA00022692"/>
    </source>
</evidence>
<keyword evidence="4 11" id="KW-1133">Transmembrane helix</keyword>
<evidence type="ECO:0000256" key="8">
    <source>
        <dbReference type="ARBA" id="ARBA00023170"/>
    </source>
</evidence>
<evidence type="ECO:0000256" key="11">
    <source>
        <dbReference type="SAM" id="Phobius"/>
    </source>
</evidence>
<dbReference type="OrthoDB" id="5957871at2759"/>
<evidence type="ECO:0000313" key="13">
    <source>
        <dbReference type="EMBL" id="RMX58960.1"/>
    </source>
</evidence>
<feature type="transmembrane region" description="Helical" evidence="11">
    <location>
        <begin position="296"/>
        <end position="319"/>
    </location>
</feature>
<comment type="subcellular location">
    <subcellularLocation>
        <location evidence="1">Cell membrane</location>
        <topology evidence="1">Multi-pass membrane protein</topology>
    </subcellularLocation>
</comment>
<dbReference type="GO" id="GO:0043410">
    <property type="term" value="P:positive regulation of MAPK cascade"/>
    <property type="evidence" value="ECO:0007669"/>
    <property type="project" value="TreeGrafter"/>
</dbReference>
<dbReference type="Gene3D" id="1.20.1070.10">
    <property type="entry name" value="Rhodopsin 7-helix transmembrane proteins"/>
    <property type="match status" value="1"/>
</dbReference>
<evidence type="ECO:0000256" key="1">
    <source>
        <dbReference type="ARBA" id="ARBA00004651"/>
    </source>
</evidence>
<dbReference type="SUPFAM" id="SSF81321">
    <property type="entry name" value="Family A G protein-coupled receptor-like"/>
    <property type="match status" value="1"/>
</dbReference>
<feature type="transmembrane region" description="Helical" evidence="11">
    <location>
        <begin position="105"/>
        <end position="126"/>
    </location>
</feature>
<dbReference type="PROSITE" id="PS50262">
    <property type="entry name" value="G_PROTEIN_RECEP_F1_2"/>
    <property type="match status" value="1"/>
</dbReference>
<dbReference type="EMBL" id="RCHS01000416">
    <property type="protein sequence ID" value="RMX58960.1"/>
    <property type="molecule type" value="Genomic_DNA"/>
</dbReference>
<keyword evidence="5 10" id="KW-0297">G-protein coupled receptor</keyword>
<keyword evidence="8 10" id="KW-0675">Receptor</keyword>
<dbReference type="PROSITE" id="PS00237">
    <property type="entry name" value="G_PROTEIN_RECEP_F1_1"/>
    <property type="match status" value="1"/>
</dbReference>